<evidence type="ECO:0000313" key="2">
    <source>
        <dbReference type="Proteomes" id="UP000886786"/>
    </source>
</evidence>
<reference evidence="1" key="2">
    <citation type="journal article" date="2021" name="PeerJ">
        <title>Extensive microbial diversity within the chicken gut microbiome revealed by metagenomics and culture.</title>
        <authorList>
            <person name="Gilroy R."/>
            <person name="Ravi A."/>
            <person name="Getino M."/>
            <person name="Pursley I."/>
            <person name="Horton D.L."/>
            <person name="Alikhan N.F."/>
            <person name="Baker D."/>
            <person name="Gharbi K."/>
            <person name="Hall N."/>
            <person name="Watson M."/>
            <person name="Adriaenssens E.M."/>
            <person name="Foster-Nyarko E."/>
            <person name="Jarju S."/>
            <person name="Secka A."/>
            <person name="Antonio M."/>
            <person name="Oren A."/>
            <person name="Chaudhuri R.R."/>
            <person name="La Ragione R."/>
            <person name="Hildebrand F."/>
            <person name="Pallen M.J."/>
        </authorList>
    </citation>
    <scope>NUCLEOTIDE SEQUENCE</scope>
    <source>
        <strain evidence="1">CHK147-3167</strain>
    </source>
</reference>
<comment type="caution">
    <text evidence="1">The sequence shown here is derived from an EMBL/GenBank/DDBJ whole genome shotgun (WGS) entry which is preliminary data.</text>
</comment>
<sequence>MIKIELNKDMCDEIDKFVATMVKEVDFRPNFFDNSEERSPGEIQENAIEGKYAELGFYQYIQGTKYESNKINLDIYQRGKWDAGDFKITYRGTTYQVEIKSSSMKSRCLLLPCESMRLTSDNKVYFYDKNNCPDWVIGVRVDTKHRVVELAGKVTNKDLCHAIKNPETYCWRAGPKIPGTSISLKVDNYVWVFPNFKERVNKNSDRIVIQTQEFIDKRRN</sequence>
<name>A0A9D1CXX9_9FIRM</name>
<proteinExistence type="predicted"/>
<dbReference type="Proteomes" id="UP000886786">
    <property type="component" value="Unassembled WGS sequence"/>
</dbReference>
<dbReference type="AlphaFoldDB" id="A0A9D1CXX9"/>
<evidence type="ECO:0000313" key="1">
    <source>
        <dbReference type="EMBL" id="HIQ90004.1"/>
    </source>
</evidence>
<dbReference type="EMBL" id="DVFV01000002">
    <property type="protein sequence ID" value="HIQ90004.1"/>
    <property type="molecule type" value="Genomic_DNA"/>
</dbReference>
<protein>
    <submittedName>
        <fullName evidence="1">Uncharacterized protein</fullName>
    </submittedName>
</protein>
<accession>A0A9D1CXX9</accession>
<gene>
    <name evidence="1" type="ORF">IAB27_00020</name>
</gene>
<reference evidence="1" key="1">
    <citation type="submission" date="2020-10" db="EMBL/GenBank/DDBJ databases">
        <authorList>
            <person name="Gilroy R."/>
        </authorList>
    </citation>
    <scope>NUCLEOTIDE SEQUENCE</scope>
    <source>
        <strain evidence="1">CHK147-3167</strain>
    </source>
</reference>
<organism evidence="1 2">
    <name type="scientific">Candidatus Coprosoma intestinipullorum</name>
    <dbReference type="NCBI Taxonomy" id="2840752"/>
    <lineage>
        <taxon>Bacteria</taxon>
        <taxon>Bacillati</taxon>
        <taxon>Bacillota</taxon>
        <taxon>Bacillota incertae sedis</taxon>
        <taxon>Candidatus Coprosoma</taxon>
    </lineage>
</organism>